<evidence type="ECO:0000256" key="1">
    <source>
        <dbReference type="SAM" id="MobiDB-lite"/>
    </source>
</evidence>
<keyword evidence="3" id="KW-1185">Reference proteome</keyword>
<dbReference type="Proteomes" id="UP001305779">
    <property type="component" value="Unassembled WGS sequence"/>
</dbReference>
<gene>
    <name evidence="2" type="ORF">PRZ48_001850</name>
</gene>
<organism evidence="2 3">
    <name type="scientific">Zasmidium cellare</name>
    <name type="common">Wine cellar mold</name>
    <name type="synonym">Racodium cellare</name>
    <dbReference type="NCBI Taxonomy" id="395010"/>
    <lineage>
        <taxon>Eukaryota</taxon>
        <taxon>Fungi</taxon>
        <taxon>Dikarya</taxon>
        <taxon>Ascomycota</taxon>
        <taxon>Pezizomycotina</taxon>
        <taxon>Dothideomycetes</taxon>
        <taxon>Dothideomycetidae</taxon>
        <taxon>Mycosphaerellales</taxon>
        <taxon>Mycosphaerellaceae</taxon>
        <taxon>Zasmidium</taxon>
    </lineage>
</organism>
<evidence type="ECO:0000313" key="2">
    <source>
        <dbReference type="EMBL" id="KAK4508112.1"/>
    </source>
</evidence>
<evidence type="ECO:0000313" key="3">
    <source>
        <dbReference type="Proteomes" id="UP001305779"/>
    </source>
</evidence>
<comment type="caution">
    <text evidence="2">The sequence shown here is derived from an EMBL/GenBank/DDBJ whole genome shotgun (WGS) entry which is preliminary data.</text>
</comment>
<name>A0ABR0F2L7_ZASCE</name>
<feature type="region of interest" description="Disordered" evidence="1">
    <location>
        <begin position="59"/>
        <end position="78"/>
    </location>
</feature>
<accession>A0ABR0F2L7</accession>
<protein>
    <submittedName>
        <fullName evidence="2">Uncharacterized protein</fullName>
    </submittedName>
</protein>
<dbReference type="EMBL" id="JAXOVC010000001">
    <property type="protein sequence ID" value="KAK4508112.1"/>
    <property type="molecule type" value="Genomic_DNA"/>
</dbReference>
<sequence>MSAMDLATHFTFGFILFRKLLPALRRSKVSEPARDHGTQPQAVTYHDAATQTEWVDQATEDNQHQPPQDPIDASPEPEYDDIAQDEVIDEQALRDETYVAFEEVAEDDFTAGPARFIVASDGVKDCAALLSTMDLTNKVRTAIEARRNYDLEERKAIDEQTALMNLEGDVDIEISNHECRILENDDDPETIEALQKELDNLRLMAEDVKFRRECVEAQMLTQTMVLRNCQTAALQVLEEAFMASALCDPPTDQQDTNTPQTMDLQQEYQAFCNRQQETDEPQDIEPLDITPDEYFQANNDHLTPSELAKYEVRDNYFATQDQLIAAQNRFDRRELDREKDRQTTDQSPEAFDIHWVHRFRELTTQLIAAEAAFTAAKVAANEAGIDIGGEDQCSMFLDRDDDGYRESHDAACTASAPRDKILQWVDGISDEADPGELCGDVEVDEWDAPEMDLSDSVSCVAVGSWRSKIDQWNS</sequence>
<reference evidence="2 3" key="1">
    <citation type="journal article" date="2023" name="G3 (Bethesda)">
        <title>A chromosome-level genome assembly of Zasmidium syzygii isolated from banana leaves.</title>
        <authorList>
            <person name="van Westerhoven A.C."/>
            <person name="Mehrabi R."/>
            <person name="Talebi R."/>
            <person name="Steentjes M.B.F."/>
            <person name="Corcolon B."/>
            <person name="Chong P.A."/>
            <person name="Kema G.H.J."/>
            <person name="Seidl M.F."/>
        </authorList>
    </citation>
    <scope>NUCLEOTIDE SEQUENCE [LARGE SCALE GENOMIC DNA]</scope>
    <source>
        <strain evidence="2 3">P124</strain>
    </source>
</reference>
<proteinExistence type="predicted"/>